<keyword evidence="1" id="KW-0732">Signal</keyword>
<evidence type="ECO:0000256" key="1">
    <source>
        <dbReference type="SAM" id="SignalP"/>
    </source>
</evidence>
<reference evidence="2" key="1">
    <citation type="submission" date="2018-01" db="EMBL/GenBank/DDBJ databases">
        <title>An insight into the sialome of Amazonian anophelines.</title>
        <authorList>
            <person name="Ribeiro J.M."/>
            <person name="Scarpassa V."/>
            <person name="Calvo E."/>
        </authorList>
    </citation>
    <scope>NUCLEOTIDE SEQUENCE</scope>
</reference>
<feature type="signal peptide" evidence="1">
    <location>
        <begin position="1"/>
        <end position="26"/>
    </location>
</feature>
<feature type="chain" id="PRO_5014856899" evidence="1">
    <location>
        <begin position="27"/>
        <end position="79"/>
    </location>
</feature>
<dbReference type="EMBL" id="GGFL01011084">
    <property type="protein sequence ID" value="MBW75262.1"/>
    <property type="molecule type" value="Transcribed_RNA"/>
</dbReference>
<dbReference type="AlphaFoldDB" id="A0A2M4DCF1"/>
<organism evidence="2">
    <name type="scientific">Anopheles darlingi</name>
    <name type="common">Mosquito</name>
    <dbReference type="NCBI Taxonomy" id="43151"/>
    <lineage>
        <taxon>Eukaryota</taxon>
        <taxon>Metazoa</taxon>
        <taxon>Ecdysozoa</taxon>
        <taxon>Arthropoda</taxon>
        <taxon>Hexapoda</taxon>
        <taxon>Insecta</taxon>
        <taxon>Pterygota</taxon>
        <taxon>Neoptera</taxon>
        <taxon>Endopterygota</taxon>
        <taxon>Diptera</taxon>
        <taxon>Nematocera</taxon>
        <taxon>Culicoidea</taxon>
        <taxon>Culicidae</taxon>
        <taxon>Anophelinae</taxon>
        <taxon>Anopheles</taxon>
    </lineage>
</organism>
<evidence type="ECO:0000313" key="2">
    <source>
        <dbReference type="EMBL" id="MBW75262.1"/>
    </source>
</evidence>
<sequence>MVLLALCLLSVMWLLMLLFLWPASFTTIRVGKRGYSDTGHGMMMITDRPRCGRSVMVDEYETLPIAIANRIGTYDRTGR</sequence>
<protein>
    <submittedName>
        <fullName evidence="2">Putative secreted protein</fullName>
    </submittedName>
</protein>
<name>A0A2M4DCF1_ANODA</name>
<proteinExistence type="predicted"/>
<accession>A0A2M4DCF1</accession>